<evidence type="ECO:0000256" key="5">
    <source>
        <dbReference type="ARBA" id="ARBA00023237"/>
    </source>
</evidence>
<keyword evidence="3 7" id="KW-0732">Signal</keyword>
<protein>
    <submittedName>
        <fullName evidence="10">Starch-binding associating with outer membrane</fullName>
    </submittedName>
</protein>
<evidence type="ECO:0000259" key="9">
    <source>
        <dbReference type="Pfam" id="PF14322"/>
    </source>
</evidence>
<dbReference type="Pfam" id="PF14322">
    <property type="entry name" value="SusD-like_3"/>
    <property type="match status" value="1"/>
</dbReference>
<evidence type="ECO:0000256" key="6">
    <source>
        <dbReference type="SAM" id="MobiDB-lite"/>
    </source>
</evidence>
<feature type="region of interest" description="Disordered" evidence="6">
    <location>
        <begin position="631"/>
        <end position="650"/>
    </location>
</feature>
<feature type="domain" description="RagB/SusD" evidence="8">
    <location>
        <begin position="284"/>
        <end position="614"/>
    </location>
</feature>
<name>A0A1M5BQG5_9BACT</name>
<dbReference type="RefSeq" id="WP_087880254.1">
    <property type="nucleotide sequence ID" value="NZ_BBXL01000009.1"/>
</dbReference>
<dbReference type="InterPro" id="IPR012944">
    <property type="entry name" value="SusD_RagB_dom"/>
</dbReference>
<evidence type="ECO:0000256" key="2">
    <source>
        <dbReference type="ARBA" id="ARBA00006275"/>
    </source>
</evidence>
<reference evidence="11" key="1">
    <citation type="submission" date="2016-11" db="EMBL/GenBank/DDBJ databases">
        <authorList>
            <person name="Varghese N."/>
            <person name="Submissions S."/>
        </authorList>
    </citation>
    <scope>NUCLEOTIDE SEQUENCE [LARGE SCALE GENOMIC DNA]</scope>
    <source>
        <strain evidence="11">DSM 27370</strain>
    </source>
</reference>
<evidence type="ECO:0000313" key="11">
    <source>
        <dbReference type="Proteomes" id="UP000184480"/>
    </source>
</evidence>
<feature type="signal peptide" evidence="7">
    <location>
        <begin position="1"/>
        <end position="25"/>
    </location>
</feature>
<evidence type="ECO:0000256" key="1">
    <source>
        <dbReference type="ARBA" id="ARBA00004442"/>
    </source>
</evidence>
<dbReference type="SUPFAM" id="SSF48452">
    <property type="entry name" value="TPR-like"/>
    <property type="match status" value="1"/>
</dbReference>
<dbReference type="InterPro" id="IPR011990">
    <property type="entry name" value="TPR-like_helical_dom_sf"/>
</dbReference>
<keyword evidence="4" id="KW-0472">Membrane</keyword>
<dbReference type="InterPro" id="IPR033985">
    <property type="entry name" value="SusD-like_N"/>
</dbReference>
<dbReference type="GO" id="GO:0009279">
    <property type="term" value="C:cell outer membrane"/>
    <property type="evidence" value="ECO:0007669"/>
    <property type="project" value="UniProtKB-SubCell"/>
</dbReference>
<dbReference type="STRING" id="1346286.SAMN05444362_106159"/>
<gene>
    <name evidence="10" type="ORF">SAMN05444362_106159</name>
</gene>
<evidence type="ECO:0000313" key="10">
    <source>
        <dbReference type="EMBL" id="SHF44798.1"/>
    </source>
</evidence>
<feature type="chain" id="PRO_5012838540" evidence="7">
    <location>
        <begin position="26"/>
        <end position="650"/>
    </location>
</feature>
<dbReference type="EMBL" id="FQUC01000006">
    <property type="protein sequence ID" value="SHF44798.1"/>
    <property type="molecule type" value="Genomic_DNA"/>
</dbReference>
<comment type="subcellular location">
    <subcellularLocation>
        <location evidence="1">Cell outer membrane</location>
    </subcellularLocation>
</comment>
<comment type="similarity">
    <text evidence="2">Belongs to the SusD family.</text>
</comment>
<keyword evidence="5" id="KW-0998">Cell outer membrane</keyword>
<dbReference type="Proteomes" id="UP000184480">
    <property type="component" value="Unassembled WGS sequence"/>
</dbReference>
<dbReference type="OrthoDB" id="5694214at2"/>
<evidence type="ECO:0000259" key="8">
    <source>
        <dbReference type="Pfam" id="PF07980"/>
    </source>
</evidence>
<proteinExistence type="inferred from homology"/>
<feature type="domain" description="SusD-like N-terminal" evidence="9">
    <location>
        <begin position="26"/>
        <end position="227"/>
    </location>
</feature>
<accession>A0A1M5BQG5</accession>
<dbReference type="Gene3D" id="1.25.40.390">
    <property type="match status" value="1"/>
</dbReference>
<evidence type="ECO:0000256" key="3">
    <source>
        <dbReference type="ARBA" id="ARBA00022729"/>
    </source>
</evidence>
<keyword evidence="11" id="KW-1185">Reference proteome</keyword>
<dbReference type="AlphaFoldDB" id="A0A1M5BQG5"/>
<dbReference type="PROSITE" id="PS51257">
    <property type="entry name" value="PROKAR_LIPOPROTEIN"/>
    <property type="match status" value="1"/>
</dbReference>
<evidence type="ECO:0000256" key="4">
    <source>
        <dbReference type="ARBA" id="ARBA00023136"/>
    </source>
</evidence>
<organism evidence="10 11">
    <name type="scientific">Dysgonomonas macrotermitis</name>
    <dbReference type="NCBI Taxonomy" id="1346286"/>
    <lineage>
        <taxon>Bacteria</taxon>
        <taxon>Pseudomonadati</taxon>
        <taxon>Bacteroidota</taxon>
        <taxon>Bacteroidia</taxon>
        <taxon>Bacteroidales</taxon>
        <taxon>Dysgonomonadaceae</taxon>
        <taxon>Dysgonomonas</taxon>
    </lineage>
</organism>
<evidence type="ECO:0000256" key="7">
    <source>
        <dbReference type="SAM" id="SignalP"/>
    </source>
</evidence>
<dbReference type="Pfam" id="PF07980">
    <property type="entry name" value="SusD_RagB"/>
    <property type="match status" value="1"/>
</dbReference>
<sequence length="650" mass="73211">MKKYNTLAKGLLVAILLGYTTVSCSDFLDEELTTQRDTDYLKTPEGIESLAVGLYYNLRFDFGWEWGFATTNYGTDEFRVGGDGSNAMWNSYDGSFNSMITAVNVNTAMAETLWDNMYTGINSANILIENASSESYTDANKNTYLGEAHFLRGYNYLKLVRQYGGVPLKLVPSTTAEREFSRASAEEVLKQVIDDLTQAYQLLPASPSMTGKMTKYAAAHFLAKAYLTRASEINDSWNSTTKQSDSQMALQYADEVIGRHQLASNFSELWNYTDPDGANELLDEIILAAQFSSIKSTLGTYGNQTHLYYLSQYLNLPQMERDIAGGREYQRLRTSYYMYNVYDMVNDSRFWKSFKTKYAVNNPSGDYYESGDLSIMYVINRPGDTRFSNVQLSDEVKYEKTGKTIPTVFAAYVKGRAESEFPLYDFTNRFPPLSKFIDGSREAIPDGIGYRDGILARVADTYLLAAEAKIRLSDYSGALSYINKVRDRAAYKSGENRAAYCDGGAAYHEGSLGYKKSATSYMPENSYYESNNIAKTTEATSLTVSSISSLPAEDETIIKKLGYSTDYDRMMCFLLNERSRELCGEFQRWEDLARTKTLVARATAYNPDAAKNVDDHHCLRPIPQKYLDSIQKDGKALTSEEKKAEQNPGY</sequence>